<organism evidence="1 2">
    <name type="scientific">Rossellomorea vietnamensis</name>
    <dbReference type="NCBI Taxonomy" id="218284"/>
    <lineage>
        <taxon>Bacteria</taxon>
        <taxon>Bacillati</taxon>
        <taxon>Bacillota</taxon>
        <taxon>Bacilli</taxon>
        <taxon>Bacillales</taxon>
        <taxon>Bacillaceae</taxon>
        <taxon>Rossellomorea</taxon>
    </lineage>
</organism>
<comment type="caution">
    <text evidence="1">The sequence shown here is derived from an EMBL/GenBank/DDBJ whole genome shotgun (WGS) entry which is preliminary data.</text>
</comment>
<evidence type="ECO:0000313" key="1">
    <source>
        <dbReference type="EMBL" id="TYR73191.1"/>
    </source>
</evidence>
<proteinExistence type="predicted"/>
<name>A0A5D4K762_9BACI</name>
<dbReference type="RefSeq" id="WP_148948502.1">
    <property type="nucleotide sequence ID" value="NZ_VTEH01000021.1"/>
</dbReference>
<dbReference type="Proteomes" id="UP000323317">
    <property type="component" value="Unassembled WGS sequence"/>
</dbReference>
<accession>A0A5D4K762</accession>
<sequence length="65" mass="7269">MANIRFKRLKIDKIKNGSGLFYGENIQYKWTKNTVKADGLGYVKGNGNTLARNSTLIFKGEKDSG</sequence>
<dbReference type="EMBL" id="VTEH01000021">
    <property type="protein sequence ID" value="TYR73191.1"/>
    <property type="molecule type" value="Genomic_DNA"/>
</dbReference>
<evidence type="ECO:0000313" key="2">
    <source>
        <dbReference type="Proteomes" id="UP000323317"/>
    </source>
</evidence>
<gene>
    <name evidence="1" type="ORF">FZC79_20030</name>
</gene>
<reference evidence="1 2" key="1">
    <citation type="submission" date="2019-08" db="EMBL/GenBank/DDBJ databases">
        <title>Bacillus genomes from the desert of Cuatro Cienegas, Coahuila.</title>
        <authorList>
            <person name="Olmedo-Alvarez G."/>
        </authorList>
    </citation>
    <scope>NUCLEOTIDE SEQUENCE [LARGE SCALE GENOMIC DNA]</scope>
    <source>
        <strain evidence="1 2">CH40_1T</strain>
    </source>
</reference>
<dbReference type="AlphaFoldDB" id="A0A5D4K762"/>
<protein>
    <submittedName>
        <fullName evidence="1">Uncharacterized protein</fullName>
    </submittedName>
</protein>